<dbReference type="Proteomes" id="UP001370758">
    <property type="component" value="Unassembled WGS sequence"/>
</dbReference>
<keyword evidence="2" id="KW-1185">Reference proteome</keyword>
<organism evidence="1 2">
    <name type="scientific">Arthrobotrys musiformis</name>
    <dbReference type="NCBI Taxonomy" id="47236"/>
    <lineage>
        <taxon>Eukaryota</taxon>
        <taxon>Fungi</taxon>
        <taxon>Dikarya</taxon>
        <taxon>Ascomycota</taxon>
        <taxon>Pezizomycotina</taxon>
        <taxon>Orbiliomycetes</taxon>
        <taxon>Orbiliales</taxon>
        <taxon>Orbiliaceae</taxon>
        <taxon>Arthrobotrys</taxon>
    </lineage>
</organism>
<accession>A0AAV9VYR2</accession>
<evidence type="ECO:0000313" key="1">
    <source>
        <dbReference type="EMBL" id="KAK6498968.1"/>
    </source>
</evidence>
<protein>
    <submittedName>
        <fullName evidence="1">Uncharacterized protein</fullName>
    </submittedName>
</protein>
<dbReference type="AlphaFoldDB" id="A0AAV9VYR2"/>
<evidence type="ECO:0000313" key="2">
    <source>
        <dbReference type="Proteomes" id="UP001370758"/>
    </source>
</evidence>
<proteinExistence type="predicted"/>
<comment type="caution">
    <text evidence="1">The sequence shown here is derived from an EMBL/GenBank/DDBJ whole genome shotgun (WGS) entry which is preliminary data.</text>
</comment>
<sequence length="219" mass="25398">MYYDEECVMCAMGLWGPHDHTHHNVTLCTHGGWPSNPGHSADSSKYSVDSGPHGWVMKLTPATKQADLRSRLSNTDAVALYDPESGHLIHLQPGGPGDDIVSAEDFDRLETMRGVHWYTINEKVVVVHTKRPRTKPFPQFWFTIQAIRDWLSKPRTYEYRTFPWGPEVLEEARRHIKEKTETRPILLMEDLMNGYFLPTWEDVLNCPADRPKVRFRIRE</sequence>
<dbReference type="EMBL" id="JAVHJL010000008">
    <property type="protein sequence ID" value="KAK6498968.1"/>
    <property type="molecule type" value="Genomic_DNA"/>
</dbReference>
<reference evidence="1 2" key="1">
    <citation type="submission" date="2023-08" db="EMBL/GenBank/DDBJ databases">
        <authorList>
            <person name="Palmer J.M."/>
        </authorList>
    </citation>
    <scope>NUCLEOTIDE SEQUENCE [LARGE SCALE GENOMIC DNA]</scope>
    <source>
        <strain evidence="1 2">TWF481</strain>
    </source>
</reference>
<name>A0AAV9VYR2_9PEZI</name>
<gene>
    <name evidence="1" type="ORF">TWF481_011539</name>
</gene>